<sequence length="286" mass="31599">MSDSAAENGAAIFKFYQYDPSMAAAAIFIILFLLTTSLHVYQLLRTKTWFFSCFVIGGIMQVIGYIGRAGSANESPNWTLQPYIVQTLLLLISPALFAASIYMILGRIIIITDGERHSPIKSAWLTKIFVVGDVLSFILQGGGGGMMAAGSLEALHNGERIVIVGLIVQIVFFSLFAVTAAVFHMRLAGSMSAKAAVSGIPWQRYLYTLYIASGLILVRSVFRLIEYVQGNAGYLISHEAYLYIFDGFLMFLTMALFNWEHPSQLNAKLNGGGTAIRYGIRLYWEK</sequence>
<feature type="transmembrane region" description="Helical" evidence="5">
    <location>
        <begin position="205"/>
        <end position="225"/>
    </location>
</feature>
<keyword evidence="3 5" id="KW-1133">Transmembrane helix</keyword>
<dbReference type="GO" id="GO:0016020">
    <property type="term" value="C:membrane"/>
    <property type="evidence" value="ECO:0007669"/>
    <property type="project" value="UniProtKB-SubCell"/>
</dbReference>
<keyword evidence="2 5" id="KW-0812">Transmembrane</keyword>
<dbReference type="EMBL" id="CAJSTJ010000144">
    <property type="protein sequence ID" value="CAG7561914.1"/>
    <property type="molecule type" value="Genomic_DNA"/>
</dbReference>
<reference evidence="6" key="1">
    <citation type="submission" date="2021-05" db="EMBL/GenBank/DDBJ databases">
        <authorList>
            <person name="Khan N."/>
        </authorList>
    </citation>
    <scope>NUCLEOTIDE SEQUENCE</scope>
</reference>
<evidence type="ECO:0000313" key="7">
    <source>
        <dbReference type="Proteomes" id="UP000693738"/>
    </source>
</evidence>
<evidence type="ECO:0000256" key="3">
    <source>
        <dbReference type="ARBA" id="ARBA00022989"/>
    </source>
</evidence>
<name>A0A8J2JAE3_FUSEQ</name>
<accession>A0A8J2JAE3</accession>
<dbReference type="PANTHER" id="PTHR31465:SF1">
    <property type="entry name" value="PROTEIN RTA1-RELATED"/>
    <property type="match status" value="1"/>
</dbReference>
<feature type="transmembrane region" description="Helical" evidence="5">
    <location>
        <begin position="22"/>
        <end position="41"/>
    </location>
</feature>
<dbReference type="AlphaFoldDB" id="A0A8J2JAE3"/>
<comment type="subcellular location">
    <subcellularLocation>
        <location evidence="1">Membrane</location>
        <topology evidence="1">Multi-pass membrane protein</topology>
    </subcellularLocation>
</comment>
<feature type="transmembrane region" description="Helical" evidence="5">
    <location>
        <begin position="87"/>
        <end position="110"/>
    </location>
</feature>
<evidence type="ECO:0000256" key="4">
    <source>
        <dbReference type="ARBA" id="ARBA00023136"/>
    </source>
</evidence>
<dbReference type="Pfam" id="PF04479">
    <property type="entry name" value="RTA1"/>
    <property type="match status" value="1"/>
</dbReference>
<evidence type="ECO:0000256" key="2">
    <source>
        <dbReference type="ARBA" id="ARBA00022692"/>
    </source>
</evidence>
<keyword evidence="4 5" id="KW-0472">Membrane</keyword>
<protein>
    <recommendedName>
        <fullName evidence="8">RTM1 protein</fullName>
    </recommendedName>
</protein>
<feature type="transmembrane region" description="Helical" evidence="5">
    <location>
        <begin position="48"/>
        <end position="67"/>
    </location>
</feature>
<gene>
    <name evidence="6" type="ORF">FEQUK3_LOCUS7636</name>
</gene>
<comment type="caution">
    <text evidence="6">The sequence shown here is derived from an EMBL/GenBank/DDBJ whole genome shotgun (WGS) entry which is preliminary data.</text>
</comment>
<evidence type="ECO:0000256" key="5">
    <source>
        <dbReference type="SAM" id="Phobius"/>
    </source>
</evidence>
<dbReference type="InterPro" id="IPR007568">
    <property type="entry name" value="RTA1"/>
</dbReference>
<evidence type="ECO:0000256" key="1">
    <source>
        <dbReference type="ARBA" id="ARBA00004141"/>
    </source>
</evidence>
<evidence type="ECO:0008006" key="8">
    <source>
        <dbReference type="Google" id="ProtNLM"/>
    </source>
</evidence>
<dbReference type="Proteomes" id="UP000693738">
    <property type="component" value="Unassembled WGS sequence"/>
</dbReference>
<proteinExistence type="predicted"/>
<feature type="transmembrane region" description="Helical" evidence="5">
    <location>
        <begin position="161"/>
        <end position="184"/>
    </location>
</feature>
<evidence type="ECO:0000313" key="6">
    <source>
        <dbReference type="EMBL" id="CAG7561914.1"/>
    </source>
</evidence>
<feature type="transmembrane region" description="Helical" evidence="5">
    <location>
        <begin position="240"/>
        <end position="259"/>
    </location>
</feature>
<organism evidence="6 7">
    <name type="scientific">Fusarium equiseti</name>
    <name type="common">Fusarium scirpi</name>
    <dbReference type="NCBI Taxonomy" id="61235"/>
    <lineage>
        <taxon>Eukaryota</taxon>
        <taxon>Fungi</taxon>
        <taxon>Dikarya</taxon>
        <taxon>Ascomycota</taxon>
        <taxon>Pezizomycotina</taxon>
        <taxon>Sordariomycetes</taxon>
        <taxon>Hypocreomycetidae</taxon>
        <taxon>Hypocreales</taxon>
        <taxon>Nectriaceae</taxon>
        <taxon>Fusarium</taxon>
        <taxon>Fusarium incarnatum-equiseti species complex</taxon>
    </lineage>
</organism>
<feature type="transmembrane region" description="Helical" evidence="5">
    <location>
        <begin position="122"/>
        <end position="141"/>
    </location>
</feature>
<dbReference type="PANTHER" id="PTHR31465">
    <property type="entry name" value="PROTEIN RTA1-RELATED"/>
    <property type="match status" value="1"/>
</dbReference>